<feature type="region of interest" description="Disordered" evidence="1">
    <location>
        <begin position="243"/>
        <end position="263"/>
    </location>
</feature>
<evidence type="ECO:0000313" key="4">
    <source>
        <dbReference type="Proteomes" id="UP001305414"/>
    </source>
</evidence>
<accession>A0AAN7UHG7</accession>
<sequence>MRLLTLCRLPKSDSALCEGKFSISISLLMPTTREQGALPRAGRQKGNNHEISEQVLIELIKSSRKPITLTQMQHSTAAPKPIGRQSERIRAQAVDKARKLSIHKPVATESPSRVTRETEARRGKLRKLKSGRIDRSPIREVSILHDRSLFTIPNSLNQNQTTTGHTQKTTRQNTRDTGARCGPPGSADIDSDRQKLQLYSRLDLWLEEVRVSPVADVDPFFSDFRRLSSSSSEMARSTSYSIEQSVAASERQSTVKPDKKGSAGTEVKKVSLAEGLRTRLVGFEERVDDPKTADLKVVIIPKAGAIRLEQTEPLRQKIELFLSNPSGANIYDTVEELSDAINEWKSTVQMATISNRDFESDLEHCKYPSNEAVFQRTVMMSILNRHQISNKFDFNCEGAWSLRSNYYVLPSTEENTIPAPKPDLAIFFRFNSLVGRGLYQKSTPIPDNLKACMSPDGSIQRCFPFIFIEAKKGFHDLTPALMANMHSASQALFNIYIWMSAAGHQDEFFSDVRLFSIAINAKEFALRVHRAQAVEEGEGLEFYYDDICDGHGYKRDHICNLIRNVLVGYAEKTLLNVLKQSVSVVLRNERQMQALKRKSEVAGLADGDPLSNKKSIMAASNQILDPSGSFGMSQVAI</sequence>
<protein>
    <recommendedName>
        <fullName evidence="2">DUF7924 domain-containing protein</fullName>
    </recommendedName>
</protein>
<comment type="caution">
    <text evidence="3">The sequence shown here is derived from an EMBL/GenBank/DDBJ whole genome shotgun (WGS) entry which is preliminary data.</text>
</comment>
<feature type="region of interest" description="Disordered" evidence="1">
    <location>
        <begin position="105"/>
        <end position="130"/>
    </location>
</feature>
<feature type="compositionally biased region" description="Polar residues" evidence="1">
    <location>
        <begin position="243"/>
        <end position="255"/>
    </location>
</feature>
<dbReference type="InterPro" id="IPR057684">
    <property type="entry name" value="DUF7924"/>
</dbReference>
<keyword evidence="4" id="KW-1185">Reference proteome</keyword>
<evidence type="ECO:0000313" key="3">
    <source>
        <dbReference type="EMBL" id="KAK5625616.1"/>
    </source>
</evidence>
<dbReference type="EMBL" id="JAWHQM010000002">
    <property type="protein sequence ID" value="KAK5625616.1"/>
    <property type="molecule type" value="Genomic_DNA"/>
</dbReference>
<reference evidence="3 4" key="1">
    <citation type="submission" date="2023-10" db="EMBL/GenBank/DDBJ databases">
        <title>Draft genome sequence of Xylaria bambusicola isolate GMP-LS, the root and basal stem rot pathogen of sugarcane in Indonesia.</title>
        <authorList>
            <person name="Selvaraj P."/>
            <person name="Muralishankar V."/>
            <person name="Muruganantham S."/>
            <person name="Sp S."/>
            <person name="Haryani S."/>
            <person name="Lau K.J.X."/>
            <person name="Naqvi N.I."/>
        </authorList>
    </citation>
    <scope>NUCLEOTIDE SEQUENCE [LARGE SCALE GENOMIC DNA]</scope>
    <source>
        <strain evidence="3">GMP-LS</strain>
    </source>
</reference>
<feature type="region of interest" description="Disordered" evidence="1">
    <location>
        <begin position="154"/>
        <end position="191"/>
    </location>
</feature>
<gene>
    <name evidence="3" type="ORF">RRF57_001332</name>
</gene>
<name>A0AAN7UHG7_9PEZI</name>
<dbReference type="Pfam" id="PF25545">
    <property type="entry name" value="DUF7924"/>
    <property type="match status" value="1"/>
</dbReference>
<dbReference type="Proteomes" id="UP001305414">
    <property type="component" value="Unassembled WGS sequence"/>
</dbReference>
<proteinExistence type="predicted"/>
<dbReference type="AlphaFoldDB" id="A0AAN7UHG7"/>
<feature type="compositionally biased region" description="Low complexity" evidence="1">
    <location>
        <begin position="157"/>
        <end position="172"/>
    </location>
</feature>
<feature type="domain" description="DUF7924" evidence="2">
    <location>
        <begin position="414"/>
        <end position="547"/>
    </location>
</feature>
<evidence type="ECO:0000256" key="1">
    <source>
        <dbReference type="SAM" id="MobiDB-lite"/>
    </source>
</evidence>
<organism evidence="3 4">
    <name type="scientific">Xylaria bambusicola</name>
    <dbReference type="NCBI Taxonomy" id="326684"/>
    <lineage>
        <taxon>Eukaryota</taxon>
        <taxon>Fungi</taxon>
        <taxon>Dikarya</taxon>
        <taxon>Ascomycota</taxon>
        <taxon>Pezizomycotina</taxon>
        <taxon>Sordariomycetes</taxon>
        <taxon>Xylariomycetidae</taxon>
        <taxon>Xylariales</taxon>
        <taxon>Xylariaceae</taxon>
        <taxon>Xylaria</taxon>
    </lineage>
</organism>
<evidence type="ECO:0000259" key="2">
    <source>
        <dbReference type="Pfam" id="PF25545"/>
    </source>
</evidence>